<organism evidence="2 3">
    <name type="scientific">Marinomonas polaris DSM 16579</name>
    <dbReference type="NCBI Taxonomy" id="1122206"/>
    <lineage>
        <taxon>Bacteria</taxon>
        <taxon>Pseudomonadati</taxon>
        <taxon>Pseudomonadota</taxon>
        <taxon>Gammaproteobacteria</taxon>
        <taxon>Oceanospirillales</taxon>
        <taxon>Oceanospirillaceae</taxon>
        <taxon>Marinomonas</taxon>
    </lineage>
</organism>
<dbReference type="OrthoDB" id="3194831at2"/>
<dbReference type="RefSeq" id="WP_084122144.1">
    <property type="nucleotide sequence ID" value="NZ_FQVF01000004.1"/>
</dbReference>
<evidence type="ECO:0000313" key="2">
    <source>
        <dbReference type="EMBL" id="SHE83934.1"/>
    </source>
</evidence>
<name>A0A1M4WRT6_9GAMM</name>
<evidence type="ECO:0000313" key="3">
    <source>
        <dbReference type="Proteomes" id="UP000184517"/>
    </source>
</evidence>
<gene>
    <name evidence="2" type="ORF">SAMN02745753_00867</name>
</gene>
<evidence type="ECO:0000259" key="1">
    <source>
        <dbReference type="Pfam" id="PF14213"/>
    </source>
</evidence>
<dbReference type="Pfam" id="PF14213">
    <property type="entry name" value="DUF4325"/>
    <property type="match status" value="1"/>
</dbReference>
<sequence>MNTYKMQDLFGIVCGDGTKALAFLKDCVLPSLQEKDSTVFDFDGVRVLSSSFSNALFGNLVLKEGKSALTHIKFVNTSSLVQSEIKSGITLGLSKHSKKWRAEAVTV</sequence>
<protein>
    <recommendedName>
        <fullName evidence="1">DUF4325 domain-containing protein</fullName>
    </recommendedName>
</protein>
<dbReference type="Proteomes" id="UP000184517">
    <property type="component" value="Unassembled WGS sequence"/>
</dbReference>
<dbReference type="EMBL" id="FQVF01000004">
    <property type="protein sequence ID" value="SHE83934.1"/>
    <property type="molecule type" value="Genomic_DNA"/>
</dbReference>
<feature type="domain" description="DUF4325" evidence="1">
    <location>
        <begin position="26"/>
        <end position="81"/>
    </location>
</feature>
<dbReference type="STRING" id="1122206.SAMN02745753_00867"/>
<dbReference type="AlphaFoldDB" id="A0A1M4WRT6"/>
<accession>A0A1M4WRT6</accession>
<proteinExistence type="predicted"/>
<keyword evidence="3" id="KW-1185">Reference proteome</keyword>
<dbReference type="InterPro" id="IPR025474">
    <property type="entry name" value="DUF4325"/>
</dbReference>
<reference evidence="3" key="1">
    <citation type="submission" date="2016-11" db="EMBL/GenBank/DDBJ databases">
        <authorList>
            <person name="Varghese N."/>
            <person name="Submissions S."/>
        </authorList>
    </citation>
    <scope>NUCLEOTIDE SEQUENCE [LARGE SCALE GENOMIC DNA]</scope>
    <source>
        <strain evidence="3">DSM 16579</strain>
    </source>
</reference>